<keyword evidence="2" id="KW-0808">Transferase</keyword>
<evidence type="ECO:0000313" key="3">
    <source>
        <dbReference type="Proteomes" id="UP001147700"/>
    </source>
</evidence>
<accession>A0ABT4RII8</accession>
<dbReference type="Proteomes" id="UP001147700">
    <property type="component" value="Unassembled WGS sequence"/>
</dbReference>
<proteinExistence type="predicted"/>
<dbReference type="EC" id="2.4.-.-" evidence="2"/>
<dbReference type="InterPro" id="IPR001173">
    <property type="entry name" value="Glyco_trans_2-like"/>
</dbReference>
<feature type="domain" description="Glycosyltransferase 2-like" evidence="1">
    <location>
        <begin position="17"/>
        <end position="144"/>
    </location>
</feature>
<organism evidence="2 3">
    <name type="scientific">Solirubrobacter deserti</name>
    <dbReference type="NCBI Taxonomy" id="2282478"/>
    <lineage>
        <taxon>Bacteria</taxon>
        <taxon>Bacillati</taxon>
        <taxon>Actinomycetota</taxon>
        <taxon>Thermoleophilia</taxon>
        <taxon>Solirubrobacterales</taxon>
        <taxon>Solirubrobacteraceae</taxon>
        <taxon>Solirubrobacter</taxon>
    </lineage>
</organism>
<dbReference type="Pfam" id="PF00535">
    <property type="entry name" value="Glycos_transf_2"/>
    <property type="match status" value="1"/>
</dbReference>
<evidence type="ECO:0000259" key="1">
    <source>
        <dbReference type="Pfam" id="PF00535"/>
    </source>
</evidence>
<dbReference type="InterPro" id="IPR029044">
    <property type="entry name" value="Nucleotide-diphossugar_trans"/>
</dbReference>
<keyword evidence="2" id="KW-0328">Glycosyltransferase</keyword>
<dbReference type="SUPFAM" id="SSF53448">
    <property type="entry name" value="Nucleotide-diphospho-sugar transferases"/>
    <property type="match status" value="1"/>
</dbReference>
<gene>
    <name evidence="2" type="ORF">OJ962_12765</name>
</gene>
<dbReference type="InterPro" id="IPR050834">
    <property type="entry name" value="Glycosyltransf_2"/>
</dbReference>
<reference evidence="2" key="1">
    <citation type="submission" date="2022-10" db="EMBL/GenBank/DDBJ databases">
        <title>The WGS of Solirubrobacter sp. CPCC 204708.</title>
        <authorList>
            <person name="Jiang Z."/>
        </authorList>
    </citation>
    <scope>NUCLEOTIDE SEQUENCE</scope>
    <source>
        <strain evidence="2">CPCC 204708</strain>
    </source>
</reference>
<dbReference type="RefSeq" id="WP_202957878.1">
    <property type="nucleotide sequence ID" value="NZ_JAPCID010000015.1"/>
</dbReference>
<sequence length="351" mass="39082">MVKNPTAQNAPAPRVAVVIPTYNRARWLGGAIESILAQTYKDFRLVVSDNASTDDTAAVVARFDDPRLTYVRRATNCGLNEHYNGWFANVEADYLYMVPDDDRLTPDALAVTVAALEANPRAAMIHAQVDVVDEAGEVIAAEHHMSGLDSNTVERGTDFIRRSMQMSYRVHATTVLLRTEAVRSVLLDERDYPVTDLGHFMRIALDWDVVFRKQTIARYRIHDGAYSAGAAQVTDGGYIQGTERIEKFLEVKLRFLDEHGDRLTGVPALRREAHRAFRRELIEHAAHATFPARRPAPTARVLRACARRDAAVVFEPTAWRLLAGSLLGARATTAIKRALRRPTPTEVTPAS</sequence>
<name>A0ABT4RII8_9ACTN</name>
<protein>
    <submittedName>
        <fullName evidence="2">Glycosyltransferase</fullName>
        <ecNumber evidence="2">2.4.-.-</ecNumber>
    </submittedName>
</protein>
<dbReference type="GO" id="GO:0016757">
    <property type="term" value="F:glycosyltransferase activity"/>
    <property type="evidence" value="ECO:0007669"/>
    <property type="project" value="UniProtKB-KW"/>
</dbReference>
<keyword evidence="3" id="KW-1185">Reference proteome</keyword>
<dbReference type="PANTHER" id="PTHR43685">
    <property type="entry name" value="GLYCOSYLTRANSFERASE"/>
    <property type="match status" value="1"/>
</dbReference>
<evidence type="ECO:0000313" key="2">
    <source>
        <dbReference type="EMBL" id="MDA0138367.1"/>
    </source>
</evidence>
<comment type="caution">
    <text evidence="2">The sequence shown here is derived from an EMBL/GenBank/DDBJ whole genome shotgun (WGS) entry which is preliminary data.</text>
</comment>
<dbReference type="Gene3D" id="3.90.550.10">
    <property type="entry name" value="Spore Coat Polysaccharide Biosynthesis Protein SpsA, Chain A"/>
    <property type="match status" value="1"/>
</dbReference>
<dbReference type="PANTHER" id="PTHR43685:SF11">
    <property type="entry name" value="GLYCOSYLTRANSFERASE TAGX-RELATED"/>
    <property type="match status" value="1"/>
</dbReference>
<dbReference type="EMBL" id="JAPCID010000015">
    <property type="protein sequence ID" value="MDA0138367.1"/>
    <property type="molecule type" value="Genomic_DNA"/>
</dbReference>